<keyword evidence="11 14" id="KW-0503">Monooxygenase</keyword>
<protein>
    <submittedName>
        <fullName evidence="16">Cytochrome P450</fullName>
    </submittedName>
</protein>
<organism evidence="16 17">
    <name type="scientific">Mycena alexandri</name>
    <dbReference type="NCBI Taxonomy" id="1745969"/>
    <lineage>
        <taxon>Eukaryota</taxon>
        <taxon>Fungi</taxon>
        <taxon>Dikarya</taxon>
        <taxon>Basidiomycota</taxon>
        <taxon>Agaricomycotina</taxon>
        <taxon>Agaricomycetes</taxon>
        <taxon>Agaricomycetidae</taxon>
        <taxon>Agaricales</taxon>
        <taxon>Marasmiineae</taxon>
        <taxon>Mycenaceae</taxon>
        <taxon>Mycena</taxon>
    </lineage>
</organism>
<evidence type="ECO:0000313" key="17">
    <source>
        <dbReference type="Proteomes" id="UP001218188"/>
    </source>
</evidence>
<comment type="subcellular location">
    <subcellularLocation>
        <location evidence="2">Membrane</location>
    </subcellularLocation>
</comment>
<name>A0AAD6SRA8_9AGAR</name>
<dbReference type="PRINTS" id="PR00463">
    <property type="entry name" value="EP450I"/>
</dbReference>
<dbReference type="InterPro" id="IPR001128">
    <property type="entry name" value="Cyt_P450"/>
</dbReference>
<evidence type="ECO:0000256" key="3">
    <source>
        <dbReference type="ARBA" id="ARBA00004721"/>
    </source>
</evidence>
<dbReference type="GO" id="GO:0005506">
    <property type="term" value="F:iron ion binding"/>
    <property type="evidence" value="ECO:0007669"/>
    <property type="project" value="InterPro"/>
</dbReference>
<evidence type="ECO:0000256" key="7">
    <source>
        <dbReference type="ARBA" id="ARBA00022723"/>
    </source>
</evidence>
<dbReference type="PANTHER" id="PTHR24305:SF166">
    <property type="entry name" value="CYTOCHROME P450 12A4, MITOCHONDRIAL-RELATED"/>
    <property type="match status" value="1"/>
</dbReference>
<dbReference type="EMBL" id="JARJCM010000077">
    <property type="protein sequence ID" value="KAJ7031952.1"/>
    <property type="molecule type" value="Genomic_DNA"/>
</dbReference>
<accession>A0AAD6SRA8</accession>
<dbReference type="GO" id="GO:0016705">
    <property type="term" value="F:oxidoreductase activity, acting on paired donors, with incorporation or reduction of molecular oxygen"/>
    <property type="evidence" value="ECO:0007669"/>
    <property type="project" value="InterPro"/>
</dbReference>
<dbReference type="InterPro" id="IPR036396">
    <property type="entry name" value="Cyt_P450_sf"/>
</dbReference>
<evidence type="ECO:0000256" key="2">
    <source>
        <dbReference type="ARBA" id="ARBA00004370"/>
    </source>
</evidence>
<evidence type="ECO:0000256" key="12">
    <source>
        <dbReference type="ARBA" id="ARBA00023136"/>
    </source>
</evidence>
<keyword evidence="8 15" id="KW-1133">Transmembrane helix</keyword>
<evidence type="ECO:0000256" key="4">
    <source>
        <dbReference type="ARBA" id="ARBA00010617"/>
    </source>
</evidence>
<dbReference type="PRINTS" id="PR00385">
    <property type="entry name" value="P450"/>
</dbReference>
<dbReference type="GO" id="GO:0020037">
    <property type="term" value="F:heme binding"/>
    <property type="evidence" value="ECO:0007669"/>
    <property type="project" value="InterPro"/>
</dbReference>
<evidence type="ECO:0000256" key="11">
    <source>
        <dbReference type="ARBA" id="ARBA00023033"/>
    </source>
</evidence>
<evidence type="ECO:0000256" key="15">
    <source>
        <dbReference type="SAM" id="Phobius"/>
    </source>
</evidence>
<comment type="cofactor">
    <cofactor evidence="1 13">
        <name>heme</name>
        <dbReference type="ChEBI" id="CHEBI:30413"/>
    </cofactor>
</comment>
<dbReference type="GO" id="GO:0016020">
    <property type="term" value="C:membrane"/>
    <property type="evidence" value="ECO:0007669"/>
    <property type="project" value="UniProtKB-SubCell"/>
</dbReference>
<dbReference type="SUPFAM" id="SSF48264">
    <property type="entry name" value="Cytochrome P450"/>
    <property type="match status" value="1"/>
</dbReference>
<comment type="caution">
    <text evidence="16">The sequence shown here is derived from an EMBL/GenBank/DDBJ whole genome shotgun (WGS) entry which is preliminary data.</text>
</comment>
<sequence>MPNILSAANVGTTDLILLLTSLLIFYQLVQRFRRSVSTPLKGPPSTGGKFLLGVIPYLAKAPDAGAVHEEWAAQYGSVYSIPSVFGGRKIMFADPKAIGHFFSKETYGYVAASSNRQFIEKFIGRGLFWAEGDSHKRQRRALNPAFTNASIKNLSPIFFDSAYKAKAAWDALVESGPSEGTIIEVQQWMNHISLDAIGLAGFSHDFGTLSGQTSEVANAFDSIGSKPSAFDRAIFLSSLILPILGRIPNGRGSNLARLTETMQALGETFLANRSDLNADKSVMGLLVKSATTEQISKEEVVAQINVLLVAGYETTAISLTWALIELSRNPEIQMKLRDELLKLGGDLTWEELTSHTTFLDAVTSEILRLHPPLAETSRIATEDDILPLSKPLETASGVMVDSVFVSKGSVVAISFESINRSVAFWGPDAKVFNPSRWLNENVDEFRAREIQGYRHMLTFSDGPRMCLGRVFALAEFKAVLSVLVRNFTFEFPKGPQTPIGVHRNILPRPKVEGESDYAVPLRVRQYIA</sequence>
<feature type="binding site" description="axial binding residue" evidence="13">
    <location>
        <position position="466"/>
    </location>
    <ligand>
        <name>heme</name>
        <dbReference type="ChEBI" id="CHEBI:30413"/>
    </ligand>
    <ligandPart>
        <name>Fe</name>
        <dbReference type="ChEBI" id="CHEBI:18248"/>
    </ligandPart>
</feature>
<keyword evidence="10 13" id="KW-0408">Iron</keyword>
<comment type="pathway">
    <text evidence="3">Secondary metabolite biosynthesis; terpenoid biosynthesis.</text>
</comment>
<gene>
    <name evidence="16" type="ORF">C8F04DRAFT_1040809</name>
</gene>
<keyword evidence="9 14" id="KW-0560">Oxidoreductase</keyword>
<keyword evidence="6 15" id="KW-0812">Transmembrane</keyword>
<dbReference type="InterPro" id="IPR002401">
    <property type="entry name" value="Cyt_P450_E_grp-I"/>
</dbReference>
<comment type="similarity">
    <text evidence="4 14">Belongs to the cytochrome P450 family.</text>
</comment>
<dbReference type="Gene3D" id="1.10.630.10">
    <property type="entry name" value="Cytochrome P450"/>
    <property type="match status" value="1"/>
</dbReference>
<dbReference type="AlphaFoldDB" id="A0AAD6SRA8"/>
<dbReference type="PROSITE" id="PS00086">
    <property type="entry name" value="CYTOCHROME_P450"/>
    <property type="match status" value="1"/>
</dbReference>
<evidence type="ECO:0000256" key="5">
    <source>
        <dbReference type="ARBA" id="ARBA00022617"/>
    </source>
</evidence>
<evidence type="ECO:0000256" key="9">
    <source>
        <dbReference type="ARBA" id="ARBA00023002"/>
    </source>
</evidence>
<evidence type="ECO:0000256" key="1">
    <source>
        <dbReference type="ARBA" id="ARBA00001971"/>
    </source>
</evidence>
<dbReference type="PANTHER" id="PTHR24305">
    <property type="entry name" value="CYTOCHROME P450"/>
    <property type="match status" value="1"/>
</dbReference>
<evidence type="ECO:0000256" key="14">
    <source>
        <dbReference type="RuleBase" id="RU000461"/>
    </source>
</evidence>
<keyword evidence="12 15" id="KW-0472">Membrane</keyword>
<evidence type="ECO:0000256" key="6">
    <source>
        <dbReference type="ARBA" id="ARBA00022692"/>
    </source>
</evidence>
<dbReference type="GO" id="GO:0004497">
    <property type="term" value="F:monooxygenase activity"/>
    <property type="evidence" value="ECO:0007669"/>
    <property type="project" value="UniProtKB-KW"/>
</dbReference>
<dbReference type="InterPro" id="IPR017972">
    <property type="entry name" value="Cyt_P450_CS"/>
</dbReference>
<proteinExistence type="inferred from homology"/>
<evidence type="ECO:0000256" key="8">
    <source>
        <dbReference type="ARBA" id="ARBA00022989"/>
    </source>
</evidence>
<dbReference type="Proteomes" id="UP001218188">
    <property type="component" value="Unassembled WGS sequence"/>
</dbReference>
<dbReference type="InterPro" id="IPR050121">
    <property type="entry name" value="Cytochrome_P450_monoxygenase"/>
</dbReference>
<dbReference type="Pfam" id="PF00067">
    <property type="entry name" value="p450"/>
    <property type="match status" value="1"/>
</dbReference>
<reference evidence="16" key="1">
    <citation type="submission" date="2023-03" db="EMBL/GenBank/DDBJ databases">
        <title>Massive genome expansion in bonnet fungi (Mycena s.s.) driven by repeated elements and novel gene families across ecological guilds.</title>
        <authorList>
            <consortium name="Lawrence Berkeley National Laboratory"/>
            <person name="Harder C.B."/>
            <person name="Miyauchi S."/>
            <person name="Viragh M."/>
            <person name="Kuo A."/>
            <person name="Thoen E."/>
            <person name="Andreopoulos B."/>
            <person name="Lu D."/>
            <person name="Skrede I."/>
            <person name="Drula E."/>
            <person name="Henrissat B."/>
            <person name="Morin E."/>
            <person name="Kohler A."/>
            <person name="Barry K."/>
            <person name="LaButti K."/>
            <person name="Morin E."/>
            <person name="Salamov A."/>
            <person name="Lipzen A."/>
            <person name="Mereny Z."/>
            <person name="Hegedus B."/>
            <person name="Baldrian P."/>
            <person name="Stursova M."/>
            <person name="Weitz H."/>
            <person name="Taylor A."/>
            <person name="Grigoriev I.V."/>
            <person name="Nagy L.G."/>
            <person name="Martin F."/>
            <person name="Kauserud H."/>
        </authorList>
    </citation>
    <scope>NUCLEOTIDE SEQUENCE</scope>
    <source>
        <strain evidence="16">CBHHK200</strain>
    </source>
</reference>
<keyword evidence="5 13" id="KW-0349">Heme</keyword>
<evidence type="ECO:0000313" key="16">
    <source>
        <dbReference type="EMBL" id="KAJ7031952.1"/>
    </source>
</evidence>
<keyword evidence="7 13" id="KW-0479">Metal-binding</keyword>
<feature type="transmembrane region" description="Helical" evidence="15">
    <location>
        <begin position="6"/>
        <end position="26"/>
    </location>
</feature>
<evidence type="ECO:0000256" key="10">
    <source>
        <dbReference type="ARBA" id="ARBA00023004"/>
    </source>
</evidence>
<evidence type="ECO:0000256" key="13">
    <source>
        <dbReference type="PIRSR" id="PIRSR602401-1"/>
    </source>
</evidence>
<keyword evidence="17" id="KW-1185">Reference proteome</keyword>